<dbReference type="AlphaFoldDB" id="A0A3N6QZZ2"/>
<feature type="transmembrane region" description="Helical" evidence="1">
    <location>
        <begin position="164"/>
        <end position="180"/>
    </location>
</feature>
<evidence type="ECO:0000313" key="2">
    <source>
        <dbReference type="EMBL" id="RQH32870.1"/>
    </source>
</evidence>
<keyword evidence="1" id="KW-1133">Transmembrane helix</keyword>
<dbReference type="Proteomes" id="UP000269154">
    <property type="component" value="Unassembled WGS sequence"/>
</dbReference>
<evidence type="ECO:0000313" key="3">
    <source>
        <dbReference type="Proteomes" id="UP000269154"/>
    </source>
</evidence>
<sequence>MINLNNFQRWCSLGTAISPYKKTLNFLLVGLIIFEFLLVLIYLGSILVSGKSYPLFDMNGQMTISSLLQALHLLIIGLIPLILLFKEWHSHIPPSNRFKLTFAILLIYGAIDEVFKIHLQLKNWIPWLGERGWLQIYIVLFIMPLIVFYSDLKFLWRSYRRETFLALLGMLIFAIGGFGAELFKDIAQPLLSLLFTQDFLMSFIEKIRIAFEEFFELIGENLIAYGFLLFLGKRLVPLRGS</sequence>
<reference evidence="2 3" key="1">
    <citation type="journal article" date="2018" name="ACS Chem. Biol.">
        <title>Ketoreductase domain dysfunction expands chemodiversity: malyngamide biosynthesis in the cyanobacterium Okeania hirsuta.</title>
        <authorList>
            <person name="Moss N.A."/>
            <person name="Leao T."/>
            <person name="Rankin M."/>
            <person name="McCullough T.M."/>
            <person name="Qu P."/>
            <person name="Korobeynikov A."/>
            <person name="Smith J.L."/>
            <person name="Gerwick L."/>
            <person name="Gerwick W.H."/>
        </authorList>
    </citation>
    <scope>NUCLEOTIDE SEQUENCE [LARGE SCALE GENOMIC DNA]</scope>
    <source>
        <strain evidence="2 3">PAB10Feb10-1</strain>
    </source>
</reference>
<accession>A0A3N6QZZ2</accession>
<feature type="transmembrane region" description="Helical" evidence="1">
    <location>
        <begin position="133"/>
        <end position="152"/>
    </location>
</feature>
<protein>
    <submittedName>
        <fullName evidence="2">Uncharacterized protein</fullName>
    </submittedName>
</protein>
<dbReference type="RefSeq" id="WP_124143696.1">
    <property type="nucleotide sequence ID" value="NZ_CAWOKI010000363.1"/>
</dbReference>
<dbReference type="EMBL" id="RCBY01000149">
    <property type="protein sequence ID" value="RQH32870.1"/>
    <property type="molecule type" value="Genomic_DNA"/>
</dbReference>
<feature type="transmembrane region" description="Helical" evidence="1">
    <location>
        <begin position="67"/>
        <end position="88"/>
    </location>
</feature>
<evidence type="ECO:0000256" key="1">
    <source>
        <dbReference type="SAM" id="Phobius"/>
    </source>
</evidence>
<gene>
    <name evidence="2" type="ORF">D5R40_21910</name>
</gene>
<feature type="transmembrane region" description="Helical" evidence="1">
    <location>
        <begin position="100"/>
        <end position="121"/>
    </location>
</feature>
<comment type="caution">
    <text evidence="2">The sequence shown here is derived from an EMBL/GenBank/DDBJ whole genome shotgun (WGS) entry which is preliminary data.</text>
</comment>
<organism evidence="2 3">
    <name type="scientific">Okeania hirsuta</name>
    <dbReference type="NCBI Taxonomy" id="1458930"/>
    <lineage>
        <taxon>Bacteria</taxon>
        <taxon>Bacillati</taxon>
        <taxon>Cyanobacteriota</taxon>
        <taxon>Cyanophyceae</taxon>
        <taxon>Oscillatoriophycideae</taxon>
        <taxon>Oscillatoriales</taxon>
        <taxon>Microcoleaceae</taxon>
        <taxon>Okeania</taxon>
    </lineage>
</organism>
<keyword evidence="1" id="KW-0472">Membrane</keyword>
<name>A0A3N6QZZ2_9CYAN</name>
<feature type="transmembrane region" description="Helical" evidence="1">
    <location>
        <begin position="26"/>
        <end position="47"/>
    </location>
</feature>
<keyword evidence="1" id="KW-0812">Transmembrane</keyword>
<proteinExistence type="predicted"/>
<keyword evidence="3" id="KW-1185">Reference proteome</keyword>